<keyword evidence="3" id="KW-1185">Reference proteome</keyword>
<comment type="caution">
    <text evidence="2">The sequence shown here is derived from an EMBL/GenBank/DDBJ whole genome shotgun (WGS) entry which is preliminary data.</text>
</comment>
<reference evidence="2 3" key="1">
    <citation type="submission" date="2016-03" db="EMBL/GenBank/DDBJ databases">
        <title>Microsymbionts genomes from the relict species Vavilovia formosa (Stev.) Fed.</title>
        <authorList>
            <person name="Kopat V."/>
            <person name="Chirak E."/>
            <person name="Kimeklis A."/>
            <person name="Andronov E."/>
        </authorList>
    </citation>
    <scope>NUCLEOTIDE SEQUENCE [LARGE SCALE GENOMIC DNA]</scope>
    <source>
        <strain evidence="2 3">Vaf07</strain>
    </source>
</reference>
<organism evidence="2 3">
    <name type="scientific">Tardiphaga robiniae</name>
    <dbReference type="NCBI Taxonomy" id="943830"/>
    <lineage>
        <taxon>Bacteria</taxon>
        <taxon>Pseudomonadati</taxon>
        <taxon>Pseudomonadota</taxon>
        <taxon>Alphaproteobacteria</taxon>
        <taxon>Hyphomicrobiales</taxon>
        <taxon>Nitrobacteraceae</taxon>
        <taxon>Tardiphaga</taxon>
    </lineage>
</organism>
<dbReference type="Gene3D" id="3.40.50.10540">
    <property type="entry name" value="Crotonobetainyl-coa:carnitine coa-transferase, domain 1"/>
    <property type="match status" value="2"/>
</dbReference>
<keyword evidence="1" id="KW-0808">Transferase</keyword>
<dbReference type="InterPro" id="IPR003673">
    <property type="entry name" value="CoA-Trfase_fam_III"/>
</dbReference>
<sequence>MPNLPLSDLRVAEIGSGDTLDYCGKLFSDFGAEVIKIEPPGGDPARHYPPLVDAGNGRRESGYFAWLNTNKRSVIADLDKSDDVARVRALLATCDLLIDARAPSEIPNSLLTHDDLRKEQPGLAITAISWFGEHGLYSNYQTTDSVCRSLSGSVKLVGAQEGPPVLPRDGQIAVMAGLTAFIPTLASLYDRANGARRFAVSAHEAMLQISEFDTGLALEVGFTRPRMAINRFGRGYPVGNFPTKDGWLGITVVTPAQWAAFCVLLGLPELETEPQFNDGLARTNNSKALFDIFQPILMHKSAQEWFEMGIELRLPLAVVPDMETLLKQQYYRDRGAFAKVEIGTASFDAPVLPQTLTGSRPKPNGRAPFAGDDTIDALPAHQRVATRQATPDDPQPLKGLRIIDLTMGWAGPSATRQMGDLGADIIKVESCQYPDWFRGTDPRGPYFPERTYEKIYWFQQMNRNKRGITLDLTNPRGKELLKQLIAGADAVIDNYAADVLPRMGLDAAAMHKINPRLVVVTMPAFGMTGPWSGVRAYGSTLEQASGLPSVTGREGDPPTMLHAALGDPFGGVSAAAALMLGFMHQKNTGLGQHIDLSATEALLPLVAPSVIEQSATGKSGPRIGNRHPRFVPNGCFPCLGEDQWITIAVRSDDEWRALCKVMHRADLADDAALATAEGRRAEEDRIEVAIRHWTTTVRPDLAMVTLQDAGVPAGTARLPLDLAGDPHLLAVGHWQPVTKVFMGPHLLPSVAYREGSAKLPYPITRLAPTLGQHNDEVLRDILGLGAADIDQLRATEIIGDTAISKKAKAAPTTK</sequence>
<dbReference type="STRING" id="943830.A4A58_17950"/>
<proteinExistence type="predicted"/>
<dbReference type="InterPro" id="IPR044855">
    <property type="entry name" value="CoA-Trfase_III_dom3_sf"/>
</dbReference>
<dbReference type="InterPro" id="IPR023606">
    <property type="entry name" value="CoA-Trfase_III_dom_1_sf"/>
</dbReference>
<dbReference type="Proteomes" id="UP000076574">
    <property type="component" value="Unassembled WGS sequence"/>
</dbReference>
<dbReference type="EMBL" id="LVYV01000055">
    <property type="protein sequence ID" value="KZD20620.1"/>
    <property type="molecule type" value="Genomic_DNA"/>
</dbReference>
<dbReference type="PANTHER" id="PTHR48207:SF3">
    <property type="entry name" value="SUCCINATE--HYDROXYMETHYLGLUTARATE COA-TRANSFERASE"/>
    <property type="match status" value="1"/>
</dbReference>
<dbReference type="SUPFAM" id="SSF89796">
    <property type="entry name" value="CoA-transferase family III (CaiB/BaiF)"/>
    <property type="match status" value="2"/>
</dbReference>
<dbReference type="PANTHER" id="PTHR48207">
    <property type="entry name" value="SUCCINATE--HYDROXYMETHYLGLUTARATE COA-TRANSFERASE"/>
    <property type="match status" value="1"/>
</dbReference>
<name>A0A163X9W2_9BRAD</name>
<accession>A0A163X9W2</accession>
<evidence type="ECO:0000313" key="2">
    <source>
        <dbReference type="EMBL" id="KZD20620.1"/>
    </source>
</evidence>
<dbReference type="OrthoDB" id="9806585at2"/>
<protein>
    <submittedName>
        <fullName evidence="2">Carnitine dehydratase</fullName>
    </submittedName>
</protein>
<dbReference type="GO" id="GO:0008410">
    <property type="term" value="F:CoA-transferase activity"/>
    <property type="evidence" value="ECO:0007669"/>
    <property type="project" value="TreeGrafter"/>
</dbReference>
<dbReference type="RefSeq" id="WP_068738204.1">
    <property type="nucleotide sequence ID" value="NZ_LVYV01000055.1"/>
</dbReference>
<dbReference type="Pfam" id="PF02515">
    <property type="entry name" value="CoA_transf_3"/>
    <property type="match status" value="2"/>
</dbReference>
<dbReference type="Gene3D" id="3.30.1540.10">
    <property type="entry name" value="formyl-coa transferase, domain 3"/>
    <property type="match status" value="2"/>
</dbReference>
<gene>
    <name evidence="2" type="ORF">A4A58_17950</name>
</gene>
<dbReference type="InterPro" id="IPR050483">
    <property type="entry name" value="CoA-transferase_III_domain"/>
</dbReference>
<evidence type="ECO:0000313" key="3">
    <source>
        <dbReference type="Proteomes" id="UP000076574"/>
    </source>
</evidence>
<evidence type="ECO:0000256" key="1">
    <source>
        <dbReference type="ARBA" id="ARBA00022679"/>
    </source>
</evidence>
<dbReference type="AlphaFoldDB" id="A0A163X9W2"/>